<name>A0A8J3DZ70_9BACL</name>
<gene>
    <name evidence="6" type="ORF">GCM10011391_32060</name>
</gene>
<feature type="coiled-coil region" evidence="3">
    <location>
        <begin position="91"/>
        <end position="118"/>
    </location>
</feature>
<keyword evidence="2" id="KW-0378">Hydrolase</keyword>
<dbReference type="Gene3D" id="1.10.530.10">
    <property type="match status" value="1"/>
</dbReference>
<dbReference type="Gene3D" id="4.10.80.30">
    <property type="entry name" value="DNA polymerase, domain 6"/>
    <property type="match status" value="1"/>
</dbReference>
<feature type="chain" id="PRO_5035201669" description="Mannosyl-glycoprotein endo-beta-N-acetylglucosamidase-like domain-containing protein" evidence="4">
    <location>
        <begin position="25"/>
        <end position="412"/>
    </location>
</feature>
<keyword evidence="1 4" id="KW-0732">Signal</keyword>
<dbReference type="SMART" id="SM00047">
    <property type="entry name" value="LYZ2"/>
    <property type="match status" value="1"/>
</dbReference>
<proteinExistence type="predicted"/>
<dbReference type="PANTHER" id="PTHR33308">
    <property type="entry name" value="PEPTIDOGLYCAN HYDROLASE FLGJ"/>
    <property type="match status" value="1"/>
</dbReference>
<evidence type="ECO:0000259" key="5">
    <source>
        <dbReference type="SMART" id="SM00047"/>
    </source>
</evidence>
<protein>
    <recommendedName>
        <fullName evidence="5">Mannosyl-glycoprotein endo-beta-N-acetylglucosamidase-like domain-containing protein</fullName>
    </recommendedName>
</protein>
<keyword evidence="7" id="KW-1185">Reference proteome</keyword>
<reference evidence="6" key="1">
    <citation type="journal article" date="2014" name="Int. J. Syst. Evol. Microbiol.">
        <title>Complete genome sequence of Corynebacterium casei LMG S-19264T (=DSM 44701T), isolated from a smear-ripened cheese.</title>
        <authorList>
            <consortium name="US DOE Joint Genome Institute (JGI-PGF)"/>
            <person name="Walter F."/>
            <person name="Albersmeier A."/>
            <person name="Kalinowski J."/>
            <person name="Ruckert C."/>
        </authorList>
    </citation>
    <scope>NUCLEOTIDE SEQUENCE</scope>
    <source>
        <strain evidence="6">CGMCC 1.15371</strain>
    </source>
</reference>
<organism evidence="6 7">
    <name type="scientific">Pullulanibacillus camelliae</name>
    <dbReference type="NCBI Taxonomy" id="1707096"/>
    <lineage>
        <taxon>Bacteria</taxon>
        <taxon>Bacillati</taxon>
        <taxon>Bacillota</taxon>
        <taxon>Bacilli</taxon>
        <taxon>Bacillales</taxon>
        <taxon>Sporolactobacillaceae</taxon>
        <taxon>Pullulanibacillus</taxon>
    </lineage>
</organism>
<evidence type="ECO:0000256" key="1">
    <source>
        <dbReference type="ARBA" id="ARBA00022729"/>
    </source>
</evidence>
<dbReference type="PANTHER" id="PTHR33308:SF10">
    <property type="entry name" value="EXO-GLUCOSAMINIDASE LYTG"/>
    <property type="match status" value="1"/>
</dbReference>
<evidence type="ECO:0000256" key="2">
    <source>
        <dbReference type="ARBA" id="ARBA00022801"/>
    </source>
</evidence>
<dbReference type="EMBL" id="BMIR01000018">
    <property type="protein sequence ID" value="GGE50860.1"/>
    <property type="molecule type" value="Genomic_DNA"/>
</dbReference>
<dbReference type="Gene3D" id="6.10.250.3150">
    <property type="match status" value="1"/>
</dbReference>
<dbReference type="AlphaFoldDB" id="A0A8J3DZ70"/>
<dbReference type="InterPro" id="IPR002901">
    <property type="entry name" value="MGlyc_endo_b_GlcNAc-like_dom"/>
</dbReference>
<dbReference type="Pfam" id="PF01832">
    <property type="entry name" value="Glucosaminidase"/>
    <property type="match status" value="1"/>
</dbReference>
<evidence type="ECO:0000313" key="7">
    <source>
        <dbReference type="Proteomes" id="UP000628775"/>
    </source>
</evidence>
<feature type="coiled-coil region" evidence="3">
    <location>
        <begin position="166"/>
        <end position="210"/>
    </location>
</feature>
<feature type="signal peptide" evidence="4">
    <location>
        <begin position="1"/>
        <end position="24"/>
    </location>
</feature>
<dbReference type="Proteomes" id="UP000628775">
    <property type="component" value="Unassembled WGS sequence"/>
</dbReference>
<feature type="coiled-coil region" evidence="3">
    <location>
        <begin position="32"/>
        <end position="66"/>
    </location>
</feature>
<reference evidence="6" key="2">
    <citation type="submission" date="2020-09" db="EMBL/GenBank/DDBJ databases">
        <authorList>
            <person name="Sun Q."/>
            <person name="Zhou Y."/>
        </authorList>
    </citation>
    <scope>NUCLEOTIDE SEQUENCE</scope>
    <source>
        <strain evidence="6">CGMCC 1.15371</strain>
    </source>
</reference>
<sequence length="412" mass="46847">MKPLLGFCLVVFMLIFLTETPVAAANNGSELKDKINQDIKNRQKTLNDLQNKKADLNVNKNQQSNTVEKVQALGAQIENYNDKIRVKQTGIANTQKKVQTLKENIKKLQQKMEQRKKYITNRIRATYIHSGTNKYLELLFDSKDFGDLISRIYFISQMEKHDHDILDEQINDKKKLEKNQDELKTSLNKLNNDLQNLKQLQASLDNKKASEQAYLKQLKDEGNQIQSTITSKQQLAAYYKKQEETHRAELKEWERKLLQNSNIPSEIRQFVDPAQQLENSTGIPAAITIAQIILESGGQLSTLATEGKNLFGIKGQGPAGTLNISTNEVVNGQTITITAGFKKYDTYYQSMVDHAKVLQMSRYQNYLRNAHSLDEYAFGIQSGGYSTDPTYANKLLTIIKDYGLAKYDSGSF</sequence>
<evidence type="ECO:0000256" key="3">
    <source>
        <dbReference type="SAM" id="Coils"/>
    </source>
</evidence>
<dbReference type="Pfam" id="PF24568">
    <property type="entry name" value="CC_PcsB"/>
    <property type="match status" value="1"/>
</dbReference>
<keyword evidence="3" id="KW-0175">Coiled coil</keyword>
<dbReference type="GO" id="GO:0004040">
    <property type="term" value="F:amidase activity"/>
    <property type="evidence" value="ECO:0007669"/>
    <property type="project" value="InterPro"/>
</dbReference>
<feature type="domain" description="Mannosyl-glycoprotein endo-beta-N-acetylglucosamidase-like" evidence="5">
    <location>
        <begin position="256"/>
        <end position="408"/>
    </location>
</feature>
<evidence type="ECO:0000313" key="6">
    <source>
        <dbReference type="EMBL" id="GGE50860.1"/>
    </source>
</evidence>
<accession>A0A8J3DZ70</accession>
<comment type="caution">
    <text evidence="6">The sequence shown here is derived from an EMBL/GenBank/DDBJ whole genome shotgun (WGS) entry which is preliminary data.</text>
</comment>
<dbReference type="RefSeq" id="WP_188696591.1">
    <property type="nucleotide sequence ID" value="NZ_BMIR01000018.1"/>
</dbReference>
<dbReference type="InterPro" id="IPR057309">
    <property type="entry name" value="PcsB_CC"/>
</dbReference>
<evidence type="ECO:0000256" key="4">
    <source>
        <dbReference type="SAM" id="SignalP"/>
    </source>
</evidence>
<dbReference type="InterPro" id="IPR051056">
    <property type="entry name" value="Glycosyl_Hydrolase_73"/>
</dbReference>